<keyword evidence="2" id="KW-1185">Reference proteome</keyword>
<protein>
    <submittedName>
        <fullName evidence="1">Uncharacterized protein</fullName>
    </submittedName>
</protein>
<evidence type="ECO:0000313" key="2">
    <source>
        <dbReference type="Proteomes" id="UP000076925"/>
    </source>
</evidence>
<dbReference type="AlphaFoldDB" id="A0A139WXT1"/>
<evidence type="ECO:0000313" key="1">
    <source>
        <dbReference type="EMBL" id="KYC37236.1"/>
    </source>
</evidence>
<organism evidence="1 2">
    <name type="scientific">Scytonema hofmannii PCC 7110</name>
    <dbReference type="NCBI Taxonomy" id="128403"/>
    <lineage>
        <taxon>Bacteria</taxon>
        <taxon>Bacillati</taxon>
        <taxon>Cyanobacteriota</taxon>
        <taxon>Cyanophyceae</taxon>
        <taxon>Nostocales</taxon>
        <taxon>Scytonemataceae</taxon>
        <taxon>Scytonema</taxon>
    </lineage>
</organism>
<proteinExistence type="predicted"/>
<name>A0A139WXT1_9CYAN</name>
<dbReference type="STRING" id="128403.WA1_47315"/>
<reference evidence="1 2" key="1">
    <citation type="journal article" date="2013" name="Genome Biol. Evol.">
        <title>Genomes of Stigonematalean cyanobacteria (subsection V) and the evolution of oxygenic photosynthesis from prokaryotes to plastids.</title>
        <authorList>
            <person name="Dagan T."/>
            <person name="Roettger M."/>
            <person name="Stucken K."/>
            <person name="Landan G."/>
            <person name="Koch R."/>
            <person name="Major P."/>
            <person name="Gould S.B."/>
            <person name="Goremykin V.V."/>
            <person name="Rippka R."/>
            <person name="Tandeau de Marsac N."/>
            <person name="Gugger M."/>
            <person name="Lockhart P.J."/>
            <person name="Allen J.F."/>
            <person name="Brune I."/>
            <person name="Maus I."/>
            <person name="Puhler A."/>
            <person name="Martin W.F."/>
        </authorList>
    </citation>
    <scope>NUCLEOTIDE SEQUENCE [LARGE SCALE GENOMIC DNA]</scope>
    <source>
        <strain evidence="1 2">PCC 7110</strain>
    </source>
</reference>
<comment type="caution">
    <text evidence="1">The sequence shown here is derived from an EMBL/GenBank/DDBJ whole genome shotgun (WGS) entry which is preliminary data.</text>
</comment>
<accession>A0A139WXT1</accession>
<dbReference type="Proteomes" id="UP000076925">
    <property type="component" value="Unassembled WGS sequence"/>
</dbReference>
<dbReference type="EMBL" id="ANNX02000047">
    <property type="protein sequence ID" value="KYC37236.1"/>
    <property type="molecule type" value="Genomic_DNA"/>
</dbReference>
<sequence length="61" mass="6806">MEAAGLGIFMISAAVVTALLEHPASLIRPWGHFRCGYRHYKLGDATYILSDRLTLFLTNLL</sequence>
<gene>
    <name evidence="1" type="ORF">WA1_47315</name>
</gene>